<reference evidence="4 5" key="1">
    <citation type="submission" date="2016-10" db="EMBL/GenBank/DDBJ databases">
        <authorList>
            <person name="de Groot N.N."/>
        </authorList>
    </citation>
    <scope>NUCLEOTIDE SEQUENCE [LARGE SCALE GENOMIC DNA]</scope>
    <source>
        <strain evidence="4 5">DSM 19803</strain>
    </source>
</reference>
<dbReference type="Pfam" id="PF04773">
    <property type="entry name" value="FecR"/>
    <property type="match status" value="1"/>
</dbReference>
<dbReference type="EMBL" id="FNCW01000005">
    <property type="protein sequence ID" value="SDG69767.1"/>
    <property type="molecule type" value="Genomic_DNA"/>
</dbReference>
<protein>
    <submittedName>
        <fullName evidence="4">FecR family protein</fullName>
    </submittedName>
</protein>
<dbReference type="PANTHER" id="PTHR30273">
    <property type="entry name" value="PERIPLASMIC SIGNAL SENSOR AND SIGMA FACTOR ACTIVATOR FECR-RELATED"/>
    <property type="match status" value="1"/>
</dbReference>
<dbReference type="Gene3D" id="3.55.50.30">
    <property type="match status" value="1"/>
</dbReference>
<dbReference type="RefSeq" id="WP_093367306.1">
    <property type="nucleotide sequence ID" value="NZ_FNCW01000005.1"/>
</dbReference>
<keyword evidence="1" id="KW-0812">Transmembrane</keyword>
<dbReference type="Proteomes" id="UP000199296">
    <property type="component" value="Unassembled WGS sequence"/>
</dbReference>
<dbReference type="Pfam" id="PF16344">
    <property type="entry name" value="FecR_C"/>
    <property type="match status" value="1"/>
</dbReference>
<keyword evidence="1" id="KW-0472">Membrane</keyword>
<sequence>MKENYNLADWLDNKISDDLLKDTEGFETLQKIKFYSAQLQKPEFRKEPVFQELKSRQNKAHKRKFNWSIAASILLILGFSSLAFLFSVKDFTSKINSQQTVLLPDESEVFLAEASKFQFNNWFWSFDRTTRLNGQAYFEVAKGKTFTVKTELGNVKVLGTRFDVEARDSFFKVICYEGSVRVTYEKEEVILTKGQFITYNNGVKIEQSNVYSEKPSWISKTHQFVNVSLAEVMHELEKEYQIRTDISNVTEDKRFTGTLPSDSLSLALDILSKTYQMNYTIINENKFIFVDNVKL</sequence>
<evidence type="ECO:0000259" key="3">
    <source>
        <dbReference type="Pfam" id="PF16344"/>
    </source>
</evidence>
<dbReference type="InterPro" id="IPR012373">
    <property type="entry name" value="Ferrdict_sens_TM"/>
</dbReference>
<dbReference type="GO" id="GO:0016989">
    <property type="term" value="F:sigma factor antagonist activity"/>
    <property type="evidence" value="ECO:0007669"/>
    <property type="project" value="TreeGrafter"/>
</dbReference>
<feature type="domain" description="FecR protein" evidence="2">
    <location>
        <begin position="93"/>
        <end position="181"/>
    </location>
</feature>
<evidence type="ECO:0000256" key="1">
    <source>
        <dbReference type="SAM" id="Phobius"/>
    </source>
</evidence>
<dbReference type="InterPro" id="IPR032508">
    <property type="entry name" value="FecR_C"/>
</dbReference>
<keyword evidence="5" id="KW-1185">Reference proteome</keyword>
<keyword evidence="1" id="KW-1133">Transmembrane helix</keyword>
<evidence type="ECO:0000313" key="4">
    <source>
        <dbReference type="EMBL" id="SDG69767.1"/>
    </source>
</evidence>
<feature type="transmembrane region" description="Helical" evidence="1">
    <location>
        <begin position="65"/>
        <end position="88"/>
    </location>
</feature>
<evidence type="ECO:0000313" key="5">
    <source>
        <dbReference type="Proteomes" id="UP000199296"/>
    </source>
</evidence>
<gene>
    <name evidence="4" type="ORF">SAMN04488027_105139</name>
</gene>
<proteinExistence type="predicted"/>
<dbReference type="OrthoDB" id="1097347at2"/>
<feature type="domain" description="Protein FecR C-terminal" evidence="3">
    <location>
        <begin position="224"/>
        <end position="288"/>
    </location>
</feature>
<organism evidence="4 5">
    <name type="scientific">Psychroflexus sediminis</name>
    <dbReference type="NCBI Taxonomy" id="470826"/>
    <lineage>
        <taxon>Bacteria</taxon>
        <taxon>Pseudomonadati</taxon>
        <taxon>Bacteroidota</taxon>
        <taxon>Flavobacteriia</taxon>
        <taxon>Flavobacteriales</taxon>
        <taxon>Flavobacteriaceae</taxon>
        <taxon>Psychroflexus</taxon>
    </lineage>
</organism>
<dbReference type="PIRSF" id="PIRSF018266">
    <property type="entry name" value="FecR"/>
    <property type="match status" value="1"/>
</dbReference>
<dbReference type="STRING" id="470826.SAMN04488027_105139"/>
<dbReference type="Gene3D" id="2.60.120.1440">
    <property type="match status" value="1"/>
</dbReference>
<evidence type="ECO:0000259" key="2">
    <source>
        <dbReference type="Pfam" id="PF04773"/>
    </source>
</evidence>
<dbReference type="PANTHER" id="PTHR30273:SF2">
    <property type="entry name" value="PROTEIN FECR"/>
    <property type="match status" value="1"/>
</dbReference>
<name>A0A1G7WCQ3_9FLAO</name>
<accession>A0A1G7WCQ3</accession>
<dbReference type="AlphaFoldDB" id="A0A1G7WCQ3"/>
<dbReference type="InterPro" id="IPR006860">
    <property type="entry name" value="FecR"/>
</dbReference>